<keyword evidence="2" id="KW-1185">Reference proteome</keyword>
<name>A0AAW0KY56_QUESU</name>
<dbReference type="EMBL" id="PKMF04000206">
    <property type="protein sequence ID" value="KAK7843356.1"/>
    <property type="molecule type" value="Genomic_DNA"/>
</dbReference>
<dbReference type="Proteomes" id="UP000237347">
    <property type="component" value="Unassembled WGS sequence"/>
</dbReference>
<gene>
    <name evidence="1" type="ORF">CFP56_012685</name>
</gene>
<sequence length="152" mass="17164">MGKPSYFLVEMHLTLKQRKFICYWRHCLTGLSQLAKHLMLVLFCMMLFKSRKKIHSEKLAIVFGLLNTSPAVLVVLKHQYLDLTTEDQMAKQQSMERQARATPAAKFISQANDGTTILPAFESSVGNIFSRRGPFAMLKCPSGLQSVKVKTA</sequence>
<accession>A0AAW0KY56</accession>
<dbReference type="AlphaFoldDB" id="A0AAW0KY56"/>
<evidence type="ECO:0000313" key="2">
    <source>
        <dbReference type="Proteomes" id="UP000237347"/>
    </source>
</evidence>
<comment type="caution">
    <text evidence="1">The sequence shown here is derived from an EMBL/GenBank/DDBJ whole genome shotgun (WGS) entry which is preliminary data.</text>
</comment>
<protein>
    <submittedName>
        <fullName evidence="1">Uncharacterized protein</fullName>
    </submittedName>
</protein>
<organism evidence="1 2">
    <name type="scientific">Quercus suber</name>
    <name type="common">Cork oak</name>
    <dbReference type="NCBI Taxonomy" id="58331"/>
    <lineage>
        <taxon>Eukaryota</taxon>
        <taxon>Viridiplantae</taxon>
        <taxon>Streptophyta</taxon>
        <taxon>Embryophyta</taxon>
        <taxon>Tracheophyta</taxon>
        <taxon>Spermatophyta</taxon>
        <taxon>Magnoliopsida</taxon>
        <taxon>eudicotyledons</taxon>
        <taxon>Gunneridae</taxon>
        <taxon>Pentapetalae</taxon>
        <taxon>rosids</taxon>
        <taxon>fabids</taxon>
        <taxon>Fagales</taxon>
        <taxon>Fagaceae</taxon>
        <taxon>Quercus</taxon>
    </lineage>
</organism>
<evidence type="ECO:0000313" key="1">
    <source>
        <dbReference type="EMBL" id="KAK7843356.1"/>
    </source>
</evidence>
<reference evidence="1 2" key="1">
    <citation type="journal article" date="2018" name="Sci. Data">
        <title>The draft genome sequence of cork oak.</title>
        <authorList>
            <person name="Ramos A.M."/>
            <person name="Usie A."/>
            <person name="Barbosa P."/>
            <person name="Barros P.M."/>
            <person name="Capote T."/>
            <person name="Chaves I."/>
            <person name="Simoes F."/>
            <person name="Abreu I."/>
            <person name="Carrasquinho I."/>
            <person name="Faro C."/>
            <person name="Guimaraes J.B."/>
            <person name="Mendonca D."/>
            <person name="Nobrega F."/>
            <person name="Rodrigues L."/>
            <person name="Saibo N.J.M."/>
            <person name="Varela M.C."/>
            <person name="Egas C."/>
            <person name="Matos J."/>
            <person name="Miguel C.M."/>
            <person name="Oliveira M.M."/>
            <person name="Ricardo C.P."/>
            <person name="Goncalves S."/>
        </authorList>
    </citation>
    <scope>NUCLEOTIDE SEQUENCE [LARGE SCALE GENOMIC DNA]</scope>
    <source>
        <strain evidence="2">cv. HL8</strain>
    </source>
</reference>
<proteinExistence type="predicted"/>